<dbReference type="Gene3D" id="3.40.50.150">
    <property type="entry name" value="Vaccinia Virus protein VP39"/>
    <property type="match status" value="1"/>
</dbReference>
<dbReference type="Pfam" id="PF02527">
    <property type="entry name" value="GidB"/>
    <property type="match status" value="1"/>
</dbReference>
<keyword evidence="2 6" id="KW-0698">rRNA processing</keyword>
<dbReference type="PANTHER" id="PTHR31760">
    <property type="entry name" value="S-ADENOSYL-L-METHIONINE-DEPENDENT METHYLTRANSFERASES SUPERFAMILY PROTEIN"/>
    <property type="match status" value="1"/>
</dbReference>
<keyword evidence="5 6" id="KW-0949">S-adenosyl-L-methionine</keyword>
<feature type="binding site" evidence="6">
    <location>
        <position position="86"/>
    </location>
    <ligand>
        <name>S-adenosyl-L-methionine</name>
        <dbReference type="ChEBI" id="CHEBI:59789"/>
    </ligand>
</feature>
<dbReference type="EMBL" id="CP003557">
    <property type="protein sequence ID" value="AFN74243.1"/>
    <property type="molecule type" value="Genomic_DNA"/>
</dbReference>
<dbReference type="SUPFAM" id="SSF53335">
    <property type="entry name" value="S-adenosyl-L-methionine-dependent methyltransferases"/>
    <property type="match status" value="1"/>
</dbReference>
<dbReference type="GO" id="GO:0005829">
    <property type="term" value="C:cytosol"/>
    <property type="evidence" value="ECO:0007669"/>
    <property type="project" value="TreeGrafter"/>
</dbReference>
<comment type="similarity">
    <text evidence="6">Belongs to the methyltransferase superfamily. RNA methyltransferase RsmG family.</text>
</comment>
<dbReference type="InterPro" id="IPR029063">
    <property type="entry name" value="SAM-dependent_MTases_sf"/>
</dbReference>
<feature type="binding site" evidence="6">
    <location>
        <begin position="132"/>
        <end position="133"/>
    </location>
    <ligand>
        <name>S-adenosyl-L-methionine</name>
        <dbReference type="ChEBI" id="CHEBI:59789"/>
    </ligand>
</feature>
<gene>
    <name evidence="6" type="primary">rsmG</name>
    <name evidence="7" type="ordered locus">MROS_1003</name>
</gene>
<dbReference type="InterPro" id="IPR003682">
    <property type="entry name" value="rRNA_ssu_MeTfrase_G"/>
</dbReference>
<evidence type="ECO:0000256" key="3">
    <source>
        <dbReference type="ARBA" id="ARBA00022603"/>
    </source>
</evidence>
<evidence type="ECO:0000256" key="4">
    <source>
        <dbReference type="ARBA" id="ARBA00022679"/>
    </source>
</evidence>
<protein>
    <recommendedName>
        <fullName evidence="6">Ribosomal RNA small subunit methyltransferase G</fullName>
        <ecNumber evidence="6">2.1.1.-</ecNumber>
    </recommendedName>
    <alternativeName>
        <fullName evidence="6">16S rRNA 7-methylguanosine methyltransferase</fullName>
        <shortName evidence="6">16S rRNA m7G methyltransferase</shortName>
    </alternativeName>
</protein>
<dbReference type="HAMAP" id="MF_00074">
    <property type="entry name" value="16SrRNA_methyltr_G"/>
    <property type="match status" value="1"/>
</dbReference>
<dbReference type="eggNOG" id="COG0357">
    <property type="taxonomic scope" value="Bacteria"/>
</dbReference>
<comment type="function">
    <text evidence="6">Specifically methylates the N7 position of a guanine in 16S rRNA.</text>
</comment>
<dbReference type="PANTHER" id="PTHR31760:SF0">
    <property type="entry name" value="S-ADENOSYL-L-METHIONINE-DEPENDENT METHYLTRANSFERASES SUPERFAMILY PROTEIN"/>
    <property type="match status" value="1"/>
</dbReference>
<dbReference type="CDD" id="cd02440">
    <property type="entry name" value="AdoMet_MTases"/>
    <property type="match status" value="1"/>
</dbReference>
<keyword evidence="8" id="KW-1185">Reference proteome</keyword>
<evidence type="ECO:0000313" key="8">
    <source>
        <dbReference type="Proteomes" id="UP000009011"/>
    </source>
</evidence>
<evidence type="ECO:0000256" key="1">
    <source>
        <dbReference type="ARBA" id="ARBA00022490"/>
    </source>
</evidence>
<feature type="binding site" evidence="6">
    <location>
        <position position="81"/>
    </location>
    <ligand>
        <name>S-adenosyl-L-methionine</name>
        <dbReference type="ChEBI" id="CHEBI:59789"/>
    </ligand>
</feature>
<feature type="binding site" evidence="6">
    <location>
        <begin position="104"/>
        <end position="106"/>
    </location>
    <ligand>
        <name>S-adenosyl-L-methionine</name>
        <dbReference type="ChEBI" id="CHEBI:59789"/>
    </ligand>
</feature>
<evidence type="ECO:0000256" key="2">
    <source>
        <dbReference type="ARBA" id="ARBA00022552"/>
    </source>
</evidence>
<dbReference type="EC" id="2.1.1.-" evidence="6"/>
<dbReference type="HOGENOM" id="CLU_065341_0_2_10"/>
<feature type="binding site" evidence="6">
    <location>
        <position position="151"/>
    </location>
    <ligand>
        <name>S-adenosyl-L-methionine</name>
        <dbReference type="ChEBI" id="CHEBI:59789"/>
    </ligand>
</feature>
<dbReference type="PIRSF" id="PIRSF003078">
    <property type="entry name" value="GidB"/>
    <property type="match status" value="1"/>
</dbReference>
<keyword evidence="3 6" id="KW-0489">Methyltransferase</keyword>
<dbReference type="AlphaFoldDB" id="I6ZYZ2"/>
<accession>I6ZYZ2</accession>
<dbReference type="GO" id="GO:0070043">
    <property type="term" value="F:rRNA (guanine-N7-)-methyltransferase activity"/>
    <property type="evidence" value="ECO:0007669"/>
    <property type="project" value="UniProtKB-UniRule"/>
</dbReference>
<evidence type="ECO:0000256" key="6">
    <source>
        <dbReference type="HAMAP-Rule" id="MF_00074"/>
    </source>
</evidence>
<dbReference type="NCBIfam" id="TIGR00138">
    <property type="entry name" value="rsmG_gidB"/>
    <property type="match status" value="1"/>
</dbReference>
<evidence type="ECO:0000313" key="7">
    <source>
        <dbReference type="EMBL" id="AFN74243.1"/>
    </source>
</evidence>
<proteinExistence type="inferred from homology"/>
<organism evidence="7 8">
    <name type="scientific">Melioribacter roseus (strain DSM 23840 / JCM 17771 / VKM B-2668 / P3M-2)</name>
    <dbReference type="NCBI Taxonomy" id="1191523"/>
    <lineage>
        <taxon>Bacteria</taxon>
        <taxon>Pseudomonadati</taxon>
        <taxon>Ignavibacteriota</taxon>
        <taxon>Ignavibacteria</taxon>
        <taxon>Ignavibacteriales</taxon>
        <taxon>Melioribacteraceae</taxon>
        <taxon>Melioribacter</taxon>
    </lineage>
</organism>
<sequence>MDLFEQYLKELKTFYWENNIVPDEYQLERLARFAELVVEKNSKVNLISRKDTQNIIENHVFISSFISEFIPKKVTRFIDIGTGGGFPGIPLAITRPLLKGVLVDSTAKKIDAVKEFIDKLKLTNLTAENSRVESDEFIQKYAESFDMVVSRATVPLIILIRYALPLIKEKAYLVSLKGGDLSEELKIAATKYKAYIKKDTIFELAYKPTNCRNEKGKKLIILEISK</sequence>
<reference evidence="7 8" key="1">
    <citation type="journal article" date="2013" name="PLoS ONE">
        <title>Genomic analysis of Melioribacter roseus, facultatively anaerobic organotrophic bacterium representing a novel deep lineage within Bacteriodetes/Chlorobi group.</title>
        <authorList>
            <person name="Kadnikov V.V."/>
            <person name="Mardanov A.V."/>
            <person name="Podosokorskaya O.A."/>
            <person name="Gavrilov S.N."/>
            <person name="Kublanov I.V."/>
            <person name="Beletsky A.V."/>
            <person name="Bonch-Osmolovskaya E.A."/>
            <person name="Ravin N.V."/>
        </authorList>
    </citation>
    <scope>NUCLEOTIDE SEQUENCE [LARGE SCALE GENOMIC DNA]</scope>
    <source>
        <strain evidence="8">JCM 17771 / P3M-2</strain>
    </source>
</reference>
<dbReference type="KEGG" id="mro:MROS_1003"/>
<name>I6ZYZ2_MELRP</name>
<dbReference type="STRING" id="1191523.MROS_1003"/>
<comment type="subcellular location">
    <subcellularLocation>
        <location evidence="6">Cytoplasm</location>
    </subcellularLocation>
</comment>
<keyword evidence="4 6" id="KW-0808">Transferase</keyword>
<dbReference type="Proteomes" id="UP000009011">
    <property type="component" value="Chromosome"/>
</dbReference>
<evidence type="ECO:0000256" key="5">
    <source>
        <dbReference type="ARBA" id="ARBA00022691"/>
    </source>
</evidence>
<keyword evidence="1 6" id="KW-0963">Cytoplasm</keyword>
<dbReference type="PATRIC" id="fig|1191523.3.peg.1059"/>